<reference evidence="2" key="1">
    <citation type="submission" date="2020-10" db="EMBL/GenBank/DDBJ databases">
        <authorList>
            <person name="Gilroy R."/>
        </authorList>
    </citation>
    <scope>NUCLEOTIDE SEQUENCE</scope>
    <source>
        <strain evidence="2">1748</strain>
    </source>
</reference>
<evidence type="ECO:0000313" key="2">
    <source>
        <dbReference type="EMBL" id="MBO8414706.1"/>
    </source>
</evidence>
<evidence type="ECO:0000313" key="3">
    <source>
        <dbReference type="Proteomes" id="UP000823629"/>
    </source>
</evidence>
<dbReference type="AlphaFoldDB" id="A0A9D9DAX7"/>
<evidence type="ECO:0000256" key="1">
    <source>
        <dbReference type="SAM" id="MobiDB-lite"/>
    </source>
</evidence>
<dbReference type="InterPro" id="IPR014347">
    <property type="entry name" value="Tautomerase/MIF_sf"/>
</dbReference>
<dbReference type="Proteomes" id="UP000823629">
    <property type="component" value="Unassembled WGS sequence"/>
</dbReference>
<comment type="caution">
    <text evidence="2">The sequence shown here is derived from an EMBL/GenBank/DDBJ whole genome shotgun (WGS) entry which is preliminary data.</text>
</comment>
<feature type="region of interest" description="Disordered" evidence="1">
    <location>
        <begin position="143"/>
        <end position="164"/>
    </location>
</feature>
<protein>
    <recommendedName>
        <fullName evidence="4">Tautomerase family protein</fullName>
    </recommendedName>
</protein>
<gene>
    <name evidence="2" type="ORF">IAC78_04495</name>
</gene>
<organism evidence="2 3">
    <name type="scientific">Candidatus Scatoplasma merdavium</name>
    <dbReference type="NCBI Taxonomy" id="2840932"/>
    <lineage>
        <taxon>Bacteria</taxon>
        <taxon>Bacillati</taxon>
        <taxon>Bacillota</taxon>
        <taxon>Bacilli</taxon>
        <taxon>Bacillales</taxon>
        <taxon>Candidatus Scatoplasma</taxon>
    </lineage>
</organism>
<dbReference type="Gene3D" id="3.30.429.10">
    <property type="entry name" value="Macrophage Migration Inhibitory Factor"/>
    <property type="match status" value="1"/>
</dbReference>
<accession>A0A9D9DAX7</accession>
<name>A0A9D9DAX7_9BACL</name>
<reference evidence="2" key="2">
    <citation type="journal article" date="2021" name="PeerJ">
        <title>Extensive microbial diversity within the chicken gut microbiome revealed by metagenomics and culture.</title>
        <authorList>
            <person name="Gilroy R."/>
            <person name="Ravi A."/>
            <person name="Getino M."/>
            <person name="Pursley I."/>
            <person name="Horton D.L."/>
            <person name="Alikhan N.F."/>
            <person name="Baker D."/>
            <person name="Gharbi K."/>
            <person name="Hall N."/>
            <person name="Watson M."/>
            <person name="Adriaenssens E.M."/>
            <person name="Foster-Nyarko E."/>
            <person name="Jarju S."/>
            <person name="Secka A."/>
            <person name="Antonio M."/>
            <person name="Oren A."/>
            <person name="Chaudhuri R.R."/>
            <person name="La Ragione R."/>
            <person name="Hildebrand F."/>
            <person name="Pallen M.J."/>
        </authorList>
    </citation>
    <scope>NUCLEOTIDE SEQUENCE</scope>
    <source>
        <strain evidence="2">1748</strain>
    </source>
</reference>
<evidence type="ECO:0008006" key="4">
    <source>
        <dbReference type="Google" id="ProtNLM"/>
    </source>
</evidence>
<feature type="compositionally biased region" description="Basic and acidic residues" evidence="1">
    <location>
        <begin position="143"/>
        <end position="157"/>
    </location>
</feature>
<sequence>MIVIKLLGIDQFNAQELVRDIHLEAAKIFETNPEEIIFYAPDSFLIYKGVEQTSYQLNIEVEAPKKYEPLEEKIASCLIKLFNTTHIHVRVLFTYFDVEHEYNYVNPDYPRYMQEDNMVHFDYEENSDDVYLGNAFEGYEKKVEEKEKEQNKQEAERLHHHHHH</sequence>
<dbReference type="EMBL" id="JADING010000130">
    <property type="protein sequence ID" value="MBO8414706.1"/>
    <property type="molecule type" value="Genomic_DNA"/>
</dbReference>
<proteinExistence type="predicted"/>